<evidence type="ECO:0000256" key="3">
    <source>
        <dbReference type="SAM" id="MobiDB-lite"/>
    </source>
</evidence>
<evidence type="ECO:0000256" key="1">
    <source>
        <dbReference type="ARBA" id="ARBA00022679"/>
    </source>
</evidence>
<dbReference type="CDD" id="cd04301">
    <property type="entry name" value="NAT_SF"/>
    <property type="match status" value="1"/>
</dbReference>
<dbReference type="Proteomes" id="UP000281343">
    <property type="component" value="Unassembled WGS sequence"/>
</dbReference>
<name>A0A3L9XVP6_9RHOB</name>
<proteinExistence type="predicted"/>
<evidence type="ECO:0000313" key="6">
    <source>
        <dbReference type="Proteomes" id="UP000281343"/>
    </source>
</evidence>
<dbReference type="GO" id="GO:0016747">
    <property type="term" value="F:acyltransferase activity, transferring groups other than amino-acyl groups"/>
    <property type="evidence" value="ECO:0007669"/>
    <property type="project" value="InterPro"/>
</dbReference>
<reference evidence="5 6" key="1">
    <citation type="submission" date="2018-10" db="EMBL/GenBank/DDBJ databases">
        <authorList>
            <person name="Jung H.S."/>
            <person name="Jeon C.O."/>
        </authorList>
    </citation>
    <scope>NUCLEOTIDE SEQUENCE [LARGE SCALE GENOMIC DNA]</scope>
    <source>
        <strain evidence="5 6">MA-7-27</strain>
    </source>
</reference>
<dbReference type="PANTHER" id="PTHR43877">
    <property type="entry name" value="AMINOALKYLPHOSPHONATE N-ACETYLTRANSFERASE-RELATED-RELATED"/>
    <property type="match status" value="1"/>
</dbReference>
<gene>
    <name evidence="5" type="ORF">D9R08_18205</name>
</gene>
<organism evidence="5 6">
    <name type="scientific">Rhodophyticola porphyridii</name>
    <dbReference type="NCBI Taxonomy" id="1852017"/>
    <lineage>
        <taxon>Bacteria</taxon>
        <taxon>Pseudomonadati</taxon>
        <taxon>Pseudomonadota</taxon>
        <taxon>Alphaproteobacteria</taxon>
        <taxon>Rhodobacterales</taxon>
        <taxon>Roseobacteraceae</taxon>
        <taxon>Rhodophyticola</taxon>
    </lineage>
</organism>
<feature type="compositionally biased region" description="Polar residues" evidence="3">
    <location>
        <begin position="1"/>
        <end position="11"/>
    </location>
</feature>
<keyword evidence="1 5" id="KW-0808">Transferase</keyword>
<dbReference type="AlphaFoldDB" id="A0A3L9XVP6"/>
<dbReference type="InterPro" id="IPR050832">
    <property type="entry name" value="Bact_Acetyltransf"/>
</dbReference>
<feature type="domain" description="N-acetyltransferase" evidence="4">
    <location>
        <begin position="68"/>
        <end position="242"/>
    </location>
</feature>
<evidence type="ECO:0000259" key="4">
    <source>
        <dbReference type="PROSITE" id="PS51186"/>
    </source>
</evidence>
<dbReference type="Gene3D" id="3.40.630.30">
    <property type="match status" value="1"/>
</dbReference>
<feature type="region of interest" description="Disordered" evidence="3">
    <location>
        <begin position="1"/>
        <end position="50"/>
    </location>
</feature>
<dbReference type="PROSITE" id="PS51186">
    <property type="entry name" value="GNAT"/>
    <property type="match status" value="1"/>
</dbReference>
<dbReference type="PANTHER" id="PTHR43877:SF1">
    <property type="entry name" value="ACETYLTRANSFERASE"/>
    <property type="match status" value="1"/>
</dbReference>
<evidence type="ECO:0000256" key="2">
    <source>
        <dbReference type="ARBA" id="ARBA00023315"/>
    </source>
</evidence>
<accession>A0A3L9XVP6</accession>
<dbReference type="Pfam" id="PF00583">
    <property type="entry name" value="Acetyltransf_1"/>
    <property type="match status" value="1"/>
</dbReference>
<dbReference type="EMBL" id="RCNT01000013">
    <property type="protein sequence ID" value="RMA40684.1"/>
    <property type="molecule type" value="Genomic_DNA"/>
</dbReference>
<comment type="caution">
    <text evidence="5">The sequence shown here is derived from an EMBL/GenBank/DDBJ whole genome shotgun (WGS) entry which is preliminary data.</text>
</comment>
<protein>
    <submittedName>
        <fullName evidence="5">GNAT family N-acetyltransferase</fullName>
    </submittedName>
</protein>
<sequence length="242" mass="25816">MSAFPMSNSTPAAMPRAPSANSKSGARPSRPNASGSRNLNRPAEVIGGAPCGNSDMTYQAAILETPIIEIRRATLADRPALEEMKERSISTLLDPLMTPEQRTEMRRITPFDPALIEDGTYYVATVNGWIAASGGWSRRAALFSPNGRGTGDAPMLDPETDAAGIRAMYTNPDFARKGLGSLVLSTALAAARLAGFQRAQLLATVAGERLYRAAGWRSDEQVMVGSGDGAVVPGYRMSRDIR</sequence>
<keyword evidence="2" id="KW-0012">Acyltransferase</keyword>
<keyword evidence="6" id="KW-1185">Reference proteome</keyword>
<dbReference type="InterPro" id="IPR000182">
    <property type="entry name" value="GNAT_dom"/>
</dbReference>
<dbReference type="InterPro" id="IPR016181">
    <property type="entry name" value="Acyl_CoA_acyltransferase"/>
</dbReference>
<dbReference type="SUPFAM" id="SSF55729">
    <property type="entry name" value="Acyl-CoA N-acyltransferases (Nat)"/>
    <property type="match status" value="1"/>
</dbReference>
<evidence type="ECO:0000313" key="5">
    <source>
        <dbReference type="EMBL" id="RMA40684.1"/>
    </source>
</evidence>